<dbReference type="EMBL" id="JADAQX010000116">
    <property type="protein sequence ID" value="KAF8821867.1"/>
    <property type="molecule type" value="Genomic_DNA"/>
</dbReference>
<comment type="subcellular location">
    <subcellularLocation>
        <location evidence="2">Mitochondrion inner membrane</location>
        <topology evidence="2">Single-pass membrane protein</topology>
        <orientation evidence="2">Intermembrane side</orientation>
    </subcellularLocation>
</comment>
<keyword evidence="3" id="KW-0812">Transmembrane</keyword>
<evidence type="ECO:0000256" key="4">
    <source>
        <dbReference type="ARBA" id="ARBA00022989"/>
    </source>
</evidence>
<sequence length="386" mass="44211">MKPSLFNVGPFFIRTENPLSFPLTVARRMYFTPEKKPRYAGIGSPIQRIIVPPYLRHSVHSSFSLGSFLGVNRFQRNTPISCQDVFLTERFVFLLPARRNIRTLLHDPFIPALESIPLLLQRNACTAVNKRLRRHSSYFYTWGHLINPCIYSEHLQRGVCTFSSPRFFSSYNPPRSTTTTTASSPSFPKHYIAIALFMFSVTFASVPLYQMFCQSSGYGGATKVQESYKPPDTDLHLAKIILEIDFTSQANLPWKFTPSQKKLFIAPGETALAFYTAKNLKNTPVIGTAVYHVIPPEAGIYFNKIQCFCFEEQMLNPGEKVDMPVFFFIDKDIIDDPRFEDIRKITLCYVFFESSSDIPWQYERLYHAHPTEKIPPMVASPSSFPS</sequence>
<dbReference type="InterPro" id="IPR023471">
    <property type="entry name" value="CtaG/Cox11_dom_sf"/>
</dbReference>
<comment type="caution">
    <text evidence="6">The sequence shown here is derived from an EMBL/GenBank/DDBJ whole genome shotgun (WGS) entry which is preliminary data.</text>
</comment>
<dbReference type="HAMAP" id="MF_00155">
    <property type="entry name" value="CtaG"/>
    <property type="match status" value="1"/>
</dbReference>
<evidence type="ECO:0000256" key="5">
    <source>
        <dbReference type="ARBA" id="ARBA00023136"/>
    </source>
</evidence>
<dbReference type="PANTHER" id="PTHR21320:SF3">
    <property type="entry name" value="CYTOCHROME C OXIDASE ASSEMBLY PROTEIN COX11, MITOCHONDRIAL-RELATED"/>
    <property type="match status" value="1"/>
</dbReference>
<evidence type="ECO:0000256" key="3">
    <source>
        <dbReference type="ARBA" id="ARBA00022692"/>
    </source>
</evidence>
<keyword evidence="7" id="KW-1185">Reference proteome</keyword>
<evidence type="ECO:0000313" key="6">
    <source>
        <dbReference type="EMBL" id="KAF8821867.1"/>
    </source>
</evidence>
<reference evidence="6 7" key="1">
    <citation type="journal article" date="2020" name="bioRxiv">
        <title>Metabolic contributions of an alphaproteobacterial endosymbiont in the apicomplexan Cardiosporidium cionae.</title>
        <authorList>
            <person name="Hunter E.S."/>
            <person name="Paight C.J."/>
            <person name="Lane C.E."/>
        </authorList>
    </citation>
    <scope>NUCLEOTIDE SEQUENCE [LARGE SCALE GENOMIC DNA]</scope>
    <source>
        <strain evidence="6">ESH_2018</strain>
    </source>
</reference>
<keyword evidence="4" id="KW-1133">Transmembrane helix</keyword>
<dbReference type="Gene3D" id="2.60.370.10">
    <property type="entry name" value="Ctag/Cox11"/>
    <property type="match status" value="1"/>
</dbReference>
<gene>
    <name evidence="6" type="ORF">IE077_001443</name>
</gene>
<evidence type="ECO:0000313" key="7">
    <source>
        <dbReference type="Proteomes" id="UP000823046"/>
    </source>
</evidence>
<dbReference type="Proteomes" id="UP000823046">
    <property type="component" value="Unassembled WGS sequence"/>
</dbReference>
<organism evidence="6 7">
    <name type="scientific">Cardiosporidium cionae</name>
    <dbReference type="NCBI Taxonomy" id="476202"/>
    <lineage>
        <taxon>Eukaryota</taxon>
        <taxon>Sar</taxon>
        <taxon>Alveolata</taxon>
        <taxon>Apicomplexa</taxon>
        <taxon>Aconoidasida</taxon>
        <taxon>Nephromycida</taxon>
        <taxon>Cardiosporidium</taxon>
    </lineage>
</organism>
<evidence type="ECO:0000256" key="1">
    <source>
        <dbReference type="ARBA" id="ARBA00004007"/>
    </source>
</evidence>
<dbReference type="Pfam" id="PF04442">
    <property type="entry name" value="CtaG_Cox11"/>
    <property type="match status" value="1"/>
</dbReference>
<dbReference type="PANTHER" id="PTHR21320">
    <property type="entry name" value="CYTOCHROME C OXIDASE ASSEMBLY PROTEIN COX11-RELATED"/>
    <property type="match status" value="1"/>
</dbReference>
<proteinExistence type="inferred from homology"/>
<dbReference type="NCBIfam" id="NF003465">
    <property type="entry name" value="PRK05089.1"/>
    <property type="match status" value="1"/>
</dbReference>
<name>A0ABQ7JCW6_9APIC</name>
<evidence type="ECO:0000256" key="2">
    <source>
        <dbReference type="ARBA" id="ARBA00004243"/>
    </source>
</evidence>
<dbReference type="SUPFAM" id="SSF110111">
    <property type="entry name" value="Ctag/Cox11"/>
    <property type="match status" value="1"/>
</dbReference>
<accession>A0ABQ7JCW6</accession>
<dbReference type="InterPro" id="IPR007533">
    <property type="entry name" value="Cyt_c_oxidase_assmbl_CtaG"/>
</dbReference>
<comment type="function">
    <text evidence="1">Exerts its effect at some terminal stage of cytochrome c oxidase synthesis, probably by being involved in the insertion of the copper B into subunit I.</text>
</comment>
<keyword evidence="5" id="KW-0472">Membrane</keyword>
<protein>
    <submittedName>
        <fullName evidence="6">Cytochrome c oxidase assembly protein COX11 protein</fullName>
    </submittedName>
</protein>